<feature type="region of interest" description="Disordered" evidence="1">
    <location>
        <begin position="1"/>
        <end position="22"/>
    </location>
</feature>
<keyword evidence="2" id="KW-0472">Membrane</keyword>
<sequence length="119" mass="13712">MHDPDQQNQSQQPQTAPHSKYHDLKYFEERLERGIRPSYIYGGIAGVIAGAAAFAICRATNQSRYGTGVMTALTVLCSSNVMVHYTYQLHRDQVVFERRMEAAMRTEEDRRQRWTNSNT</sequence>
<comment type="caution">
    <text evidence="3">The sequence shown here is derived from an EMBL/GenBank/DDBJ whole genome shotgun (WGS) entry which is preliminary data.</text>
</comment>
<accession>A0ABQ8FJE4</accession>
<feature type="compositionally biased region" description="Low complexity" evidence="1">
    <location>
        <begin position="1"/>
        <end position="14"/>
    </location>
</feature>
<keyword evidence="2" id="KW-0812">Transmembrane</keyword>
<organism evidence="3 4">
    <name type="scientific">Batrachochytrium salamandrivorans</name>
    <dbReference type="NCBI Taxonomy" id="1357716"/>
    <lineage>
        <taxon>Eukaryota</taxon>
        <taxon>Fungi</taxon>
        <taxon>Fungi incertae sedis</taxon>
        <taxon>Chytridiomycota</taxon>
        <taxon>Chytridiomycota incertae sedis</taxon>
        <taxon>Chytridiomycetes</taxon>
        <taxon>Rhizophydiales</taxon>
        <taxon>Rhizophydiales incertae sedis</taxon>
        <taxon>Batrachochytrium</taxon>
    </lineage>
</organism>
<evidence type="ECO:0000313" key="3">
    <source>
        <dbReference type="EMBL" id="KAH6598659.1"/>
    </source>
</evidence>
<evidence type="ECO:0000313" key="4">
    <source>
        <dbReference type="Proteomes" id="UP001648503"/>
    </source>
</evidence>
<feature type="transmembrane region" description="Helical" evidence="2">
    <location>
        <begin position="39"/>
        <end position="57"/>
    </location>
</feature>
<keyword evidence="2" id="KW-1133">Transmembrane helix</keyword>
<dbReference type="Proteomes" id="UP001648503">
    <property type="component" value="Unassembled WGS sequence"/>
</dbReference>
<protein>
    <recommendedName>
        <fullName evidence="5">Cytochrome c oxidase assembly protein COX20, mitochondrial</fullName>
    </recommendedName>
</protein>
<keyword evidence="4" id="KW-1185">Reference proteome</keyword>
<evidence type="ECO:0000256" key="2">
    <source>
        <dbReference type="SAM" id="Phobius"/>
    </source>
</evidence>
<name>A0ABQ8FJE4_9FUNG</name>
<evidence type="ECO:0008006" key="5">
    <source>
        <dbReference type="Google" id="ProtNLM"/>
    </source>
</evidence>
<gene>
    <name evidence="3" type="ORF">BASA50_003694</name>
</gene>
<evidence type="ECO:0000256" key="1">
    <source>
        <dbReference type="SAM" id="MobiDB-lite"/>
    </source>
</evidence>
<proteinExistence type="predicted"/>
<reference evidence="3 4" key="1">
    <citation type="submission" date="2021-02" db="EMBL/GenBank/DDBJ databases">
        <title>Variation within the Batrachochytrium salamandrivorans European outbreak.</title>
        <authorList>
            <person name="Kelly M."/>
            <person name="Pasmans F."/>
            <person name="Shea T.P."/>
            <person name="Munoz J.F."/>
            <person name="Carranza S."/>
            <person name="Cuomo C.A."/>
            <person name="Martel A."/>
        </authorList>
    </citation>
    <scope>NUCLEOTIDE SEQUENCE [LARGE SCALE GENOMIC DNA]</scope>
    <source>
        <strain evidence="3 4">AMFP18/2</strain>
    </source>
</reference>
<dbReference type="EMBL" id="JAFCIX010000102">
    <property type="protein sequence ID" value="KAH6598659.1"/>
    <property type="molecule type" value="Genomic_DNA"/>
</dbReference>